<keyword evidence="4 6" id="KW-1133">Transmembrane helix</keyword>
<organism evidence="7 8">
    <name type="scientific">Campylobacter canadensis</name>
    <dbReference type="NCBI Taxonomy" id="449520"/>
    <lineage>
        <taxon>Bacteria</taxon>
        <taxon>Pseudomonadati</taxon>
        <taxon>Campylobacterota</taxon>
        <taxon>Epsilonproteobacteria</taxon>
        <taxon>Campylobacterales</taxon>
        <taxon>Campylobacteraceae</taxon>
        <taxon>Campylobacter</taxon>
    </lineage>
</organism>
<dbReference type="InterPro" id="IPR001898">
    <property type="entry name" value="SLC13A/DASS"/>
</dbReference>
<dbReference type="EMBL" id="JACGBB010000002">
    <property type="protein sequence ID" value="MBZ7986805.1"/>
    <property type="molecule type" value="Genomic_DNA"/>
</dbReference>
<sequence length="488" mass="53123">MNIKYTRLFIILIIASILYLFPVLTIDANYVKGSNTLSIQAYHTAVFFISVIACIIAGVMPIGAIGLISIALFALINPTNVASSKESIKLALSNINNSTIWLIVVAYLIARGFLKTGLGKRIALYMIKIFGKSPIGLAYGLMFSDLIIAPGTPSNTARCGGIVYPIANSLARQYESTPENNPKKLGTYLMSFIGNSNDLTANLFVTASSINLVVIGLAAGITGHHISWLEWFKAASVPTIIGLILLPFVVYVLAKPELKKTPLASQYAKEELIKLGKITKDELILCATMIFLLILWIFGKSLGVDATTTALLGLSILLLTKVLSWDDVKKESSAYDTLIWFAALLMLAAQVKNTGFVDYLGFCISSVLKESLTGVHWSVILIILNAIFIYIHYFFASGNAKVLATYSVFLTVAISLNVPPLAAAFMFAFSCHLSCSLTQYTHAKAPILYGSGYVPTATWWKVGFFVSLINQIIFASAGLLWLKFLGIY</sequence>
<feature type="transmembrane region" description="Helical" evidence="6">
    <location>
        <begin position="88"/>
        <end position="110"/>
    </location>
</feature>
<feature type="transmembrane region" description="Helical" evidence="6">
    <location>
        <begin position="337"/>
        <end position="355"/>
    </location>
</feature>
<evidence type="ECO:0000256" key="6">
    <source>
        <dbReference type="SAM" id="Phobius"/>
    </source>
</evidence>
<feature type="transmembrane region" description="Helical" evidence="6">
    <location>
        <begin position="7"/>
        <end position="26"/>
    </location>
</feature>
<dbReference type="Pfam" id="PF00939">
    <property type="entry name" value="Na_sulph_symp"/>
    <property type="match status" value="1"/>
</dbReference>
<evidence type="ECO:0000256" key="2">
    <source>
        <dbReference type="ARBA" id="ARBA00007349"/>
    </source>
</evidence>
<evidence type="ECO:0000256" key="3">
    <source>
        <dbReference type="ARBA" id="ARBA00022692"/>
    </source>
</evidence>
<comment type="similarity">
    <text evidence="2">Belongs to the SLC13A/DASS transporter (TC 2.A.47) family. DIT1 subfamily.</text>
</comment>
<keyword evidence="3 6" id="KW-0812">Transmembrane</keyword>
<comment type="subcellular location">
    <subcellularLocation>
        <location evidence="1">Membrane</location>
        <topology evidence="1">Multi-pass membrane protein</topology>
    </subcellularLocation>
</comment>
<dbReference type="RefSeq" id="WP_172230269.1">
    <property type="nucleotide sequence ID" value="NZ_CP035946.1"/>
</dbReference>
<keyword evidence="5 6" id="KW-0472">Membrane</keyword>
<evidence type="ECO:0000256" key="4">
    <source>
        <dbReference type="ARBA" id="ARBA00022989"/>
    </source>
</evidence>
<feature type="transmembrane region" description="Helical" evidence="6">
    <location>
        <begin position="408"/>
        <end position="429"/>
    </location>
</feature>
<feature type="transmembrane region" description="Helical" evidence="6">
    <location>
        <begin position="459"/>
        <end position="482"/>
    </location>
</feature>
<protein>
    <submittedName>
        <fullName evidence="7">DASS family sodium-coupled anion symporter</fullName>
    </submittedName>
</protein>
<feature type="transmembrane region" description="Helical" evidence="6">
    <location>
        <begin position="122"/>
        <end position="142"/>
    </location>
</feature>
<comment type="caution">
    <text evidence="7">The sequence shown here is derived from an EMBL/GenBank/DDBJ whole genome shotgun (WGS) entry which is preliminary data.</text>
</comment>
<feature type="transmembrane region" description="Helical" evidence="6">
    <location>
        <begin position="199"/>
        <end position="222"/>
    </location>
</feature>
<evidence type="ECO:0000256" key="5">
    <source>
        <dbReference type="ARBA" id="ARBA00023136"/>
    </source>
</evidence>
<dbReference type="PANTHER" id="PTHR42826">
    <property type="entry name" value="DICARBOXYLATE TRANSPORTER 2.1, CHLOROPLASTIC"/>
    <property type="match status" value="1"/>
</dbReference>
<accession>A0ABS7WPW8</accession>
<feature type="transmembrane region" description="Helical" evidence="6">
    <location>
        <begin position="308"/>
        <end position="325"/>
    </location>
</feature>
<dbReference type="NCBIfam" id="TIGR00785">
    <property type="entry name" value="dass"/>
    <property type="match status" value="1"/>
</dbReference>
<reference evidence="7 8" key="1">
    <citation type="submission" date="2020-07" db="EMBL/GenBank/DDBJ databases">
        <title>Transfer of Campylobacter canadensis to the novel genus Avispirillum gen. nov., that also includes two novel species recovered from migratory waterfowl: Avispirillum anseris sp. nov. and Avispirillum brantae sp. nov.</title>
        <authorList>
            <person name="Miller W.G."/>
            <person name="Chapman M.H."/>
            <person name="Yee E."/>
            <person name="Inglis G.D."/>
        </authorList>
    </citation>
    <scope>NUCLEOTIDE SEQUENCE [LARGE SCALE GENOMIC DNA]</scope>
    <source>
        <strain evidence="7 8">L283</strain>
    </source>
</reference>
<feature type="transmembrane region" description="Helical" evidence="6">
    <location>
        <begin position="283"/>
        <end position="302"/>
    </location>
</feature>
<proteinExistence type="inferred from homology"/>
<dbReference type="Proteomes" id="UP000786183">
    <property type="component" value="Unassembled WGS sequence"/>
</dbReference>
<feature type="transmembrane region" description="Helical" evidence="6">
    <location>
        <begin position="234"/>
        <end position="254"/>
    </location>
</feature>
<keyword evidence="8" id="KW-1185">Reference proteome</keyword>
<feature type="transmembrane region" description="Helical" evidence="6">
    <location>
        <begin position="375"/>
        <end position="396"/>
    </location>
</feature>
<dbReference type="InterPro" id="IPR030676">
    <property type="entry name" value="CitT-rel"/>
</dbReference>
<name>A0ABS7WPW8_9BACT</name>
<gene>
    <name evidence="7" type="ORF">AVCANL283_01565</name>
</gene>
<feature type="transmembrane region" description="Helical" evidence="6">
    <location>
        <begin position="46"/>
        <end position="76"/>
    </location>
</feature>
<dbReference type="PIRSF" id="PIRSF002457">
    <property type="entry name" value="DASS"/>
    <property type="match status" value="1"/>
</dbReference>
<evidence type="ECO:0000256" key="1">
    <source>
        <dbReference type="ARBA" id="ARBA00004141"/>
    </source>
</evidence>
<evidence type="ECO:0000313" key="7">
    <source>
        <dbReference type="EMBL" id="MBZ7986805.1"/>
    </source>
</evidence>
<evidence type="ECO:0000313" key="8">
    <source>
        <dbReference type="Proteomes" id="UP000786183"/>
    </source>
</evidence>